<dbReference type="InterPro" id="IPR013532">
    <property type="entry name" value="Opioid_neuropept"/>
</dbReference>
<dbReference type="Pfam" id="PF08384">
    <property type="entry name" value="NPP"/>
    <property type="match status" value="1"/>
</dbReference>
<feature type="domain" description="Pro-opiomelanocortin/corticotropin ACTH central region" evidence="10">
    <location>
        <begin position="124"/>
        <end position="162"/>
    </location>
</feature>
<dbReference type="GO" id="GO:0005576">
    <property type="term" value="C:extracellular region"/>
    <property type="evidence" value="ECO:0007669"/>
    <property type="project" value="UniProtKB-SubCell"/>
</dbReference>
<keyword evidence="7" id="KW-0372">Hormone</keyword>
<evidence type="ECO:0000256" key="8">
    <source>
        <dbReference type="ARBA" id="ARBA00022729"/>
    </source>
</evidence>
<evidence type="ECO:0000259" key="10">
    <source>
        <dbReference type="SMART" id="SM01363"/>
    </source>
</evidence>
<keyword evidence="9" id="KW-0257">Endorphin</keyword>
<dbReference type="AlphaFoldDB" id="A0AAV2L6K7"/>
<feature type="domain" description="Pro-opiomelanocortin/corticotropin ACTH central region" evidence="10">
    <location>
        <begin position="190"/>
        <end position="226"/>
    </location>
</feature>
<dbReference type="GO" id="GO:0005184">
    <property type="term" value="F:neuropeptide hormone activity"/>
    <property type="evidence" value="ECO:0007669"/>
    <property type="project" value="TreeGrafter"/>
</dbReference>
<keyword evidence="5" id="KW-0964">Secreted</keyword>
<evidence type="ECO:0000256" key="1">
    <source>
        <dbReference type="ARBA" id="ARBA00002965"/>
    </source>
</evidence>
<reference evidence="13 14" key="1">
    <citation type="submission" date="2024-04" db="EMBL/GenBank/DDBJ databases">
        <authorList>
            <person name="Waldvogel A.-M."/>
            <person name="Schoenle A."/>
        </authorList>
    </citation>
    <scope>NUCLEOTIDE SEQUENCE [LARGE SCALE GENOMIC DNA]</scope>
</reference>
<dbReference type="InterPro" id="IPR001941">
    <property type="entry name" value="PMOC"/>
</dbReference>
<dbReference type="Pfam" id="PF08035">
    <property type="entry name" value="Op_neuropeptide"/>
    <property type="match status" value="1"/>
</dbReference>
<dbReference type="PANTHER" id="PTHR11416:SF7">
    <property type="entry name" value="PRO-OPIOMELANOCORTIN"/>
    <property type="match status" value="1"/>
</dbReference>
<comment type="similarity">
    <text evidence="4">Belongs to the POMC family.</text>
</comment>
<dbReference type="InterPro" id="IPR013593">
    <property type="entry name" value="Melanocortin_N"/>
</dbReference>
<protein>
    <recommendedName>
        <fullName evidence="15">Adrenocorticotropic hormone</fullName>
    </recommendedName>
</protein>
<organism evidence="13 14">
    <name type="scientific">Knipowitschia caucasica</name>
    <name type="common">Caucasian dwarf goby</name>
    <name type="synonym">Pomatoschistus caucasicus</name>
    <dbReference type="NCBI Taxonomy" id="637954"/>
    <lineage>
        <taxon>Eukaryota</taxon>
        <taxon>Metazoa</taxon>
        <taxon>Chordata</taxon>
        <taxon>Craniata</taxon>
        <taxon>Vertebrata</taxon>
        <taxon>Euteleostomi</taxon>
        <taxon>Actinopterygii</taxon>
        <taxon>Neopterygii</taxon>
        <taxon>Teleostei</taxon>
        <taxon>Neoteleostei</taxon>
        <taxon>Acanthomorphata</taxon>
        <taxon>Gobiaria</taxon>
        <taxon>Gobiiformes</taxon>
        <taxon>Gobioidei</taxon>
        <taxon>Gobiidae</taxon>
        <taxon>Gobiinae</taxon>
        <taxon>Knipowitschia</taxon>
    </lineage>
</organism>
<name>A0AAV2L6K7_KNICA</name>
<evidence type="ECO:0000256" key="4">
    <source>
        <dbReference type="ARBA" id="ARBA00005832"/>
    </source>
</evidence>
<evidence type="ECO:0000313" key="14">
    <source>
        <dbReference type="Proteomes" id="UP001497482"/>
    </source>
</evidence>
<dbReference type="SMART" id="SM01363">
    <property type="entry name" value="ACTH_domain"/>
    <property type="match status" value="2"/>
</dbReference>
<dbReference type="GO" id="GO:0007218">
    <property type="term" value="P:neuropeptide signaling pathway"/>
    <property type="evidence" value="ECO:0007669"/>
    <property type="project" value="UniProtKB-KW"/>
</dbReference>
<dbReference type="SMART" id="SM01364">
    <property type="entry name" value="NPP"/>
    <property type="match status" value="1"/>
</dbReference>
<comment type="function">
    <text evidence="2">Endogenous opiate.</text>
</comment>
<dbReference type="PRINTS" id="PR00383">
    <property type="entry name" value="MELANOCORTIN"/>
</dbReference>
<evidence type="ECO:0000259" key="12">
    <source>
        <dbReference type="SMART" id="SM01365"/>
    </source>
</evidence>
<keyword evidence="8" id="KW-0732">Signal</keyword>
<comment type="function">
    <text evidence="1">Stimulates the adrenal glands to release cortisol.</text>
</comment>
<dbReference type="InterPro" id="IPR013531">
    <property type="entry name" value="Mcrtin_ACTH_cent"/>
</dbReference>
<evidence type="ECO:0000313" key="13">
    <source>
        <dbReference type="EMBL" id="CAL1598033.1"/>
    </source>
</evidence>
<dbReference type="Pfam" id="PF00976">
    <property type="entry name" value="ACTH_domain"/>
    <property type="match status" value="2"/>
</dbReference>
<evidence type="ECO:0000256" key="9">
    <source>
        <dbReference type="ARBA" id="ARBA00023205"/>
    </source>
</evidence>
<evidence type="ECO:0000256" key="3">
    <source>
        <dbReference type="ARBA" id="ARBA00004613"/>
    </source>
</evidence>
<proteinExistence type="inferred from homology"/>
<evidence type="ECO:0000259" key="11">
    <source>
        <dbReference type="SMART" id="SM01364"/>
    </source>
</evidence>
<evidence type="ECO:0008006" key="15">
    <source>
        <dbReference type="Google" id="ProtNLM"/>
    </source>
</evidence>
<gene>
    <name evidence="13" type="ORF">KC01_LOCUS26484</name>
</gene>
<dbReference type="EMBL" id="OZ035844">
    <property type="protein sequence ID" value="CAL1598033.1"/>
    <property type="molecule type" value="Genomic_DNA"/>
</dbReference>
<dbReference type="SMART" id="SM01365">
    <property type="entry name" value="Op_neuropeptide"/>
    <property type="match status" value="1"/>
</dbReference>
<evidence type="ECO:0000256" key="6">
    <source>
        <dbReference type="ARBA" id="ARBA00022685"/>
    </source>
</evidence>
<keyword evidence="6" id="KW-0165">Cleavage on pair of basic residues</keyword>
<accession>A0AAV2L6K7</accession>
<dbReference type="InterPro" id="IPR050878">
    <property type="entry name" value="POMC-derived_peptides"/>
</dbReference>
<sequence>MLPLASLHPPPWLLPLDEITVQEEQRQHECRRMSPSWLLVAMVVGGATGAVSQCWDHPSCRDLELDSDLEECLQLCRSDLSAETPVIPGPAHLQTQSISLSDPAPLLDDSALFLDDSASQAKRSYSMEHFRWGKPVGRKRRPVKVYTNGVEEDSAEVFPGEIRRSVAAEAGPKAEGAGLNAVLQQKKNSPYKMKHFRWSGPPEAKRYGGFMKSWDERDQKPLLTLFKNVISKNTQLEG</sequence>
<keyword evidence="14" id="KW-1185">Reference proteome</keyword>
<feature type="domain" description="Pro-opiomelanocortin N-terminal" evidence="11">
    <location>
        <begin position="53"/>
        <end position="97"/>
    </location>
</feature>
<comment type="subcellular location">
    <subcellularLocation>
        <location evidence="3">Secreted</location>
    </subcellularLocation>
</comment>
<evidence type="ECO:0000256" key="7">
    <source>
        <dbReference type="ARBA" id="ARBA00022702"/>
    </source>
</evidence>
<dbReference type="PANTHER" id="PTHR11416">
    <property type="entry name" value="PRO-OPIOMELANOCORTIN"/>
    <property type="match status" value="1"/>
</dbReference>
<feature type="domain" description="Opiodes neuropeptide" evidence="12">
    <location>
        <begin position="207"/>
        <end position="237"/>
    </location>
</feature>
<evidence type="ECO:0000256" key="5">
    <source>
        <dbReference type="ARBA" id="ARBA00022525"/>
    </source>
</evidence>
<evidence type="ECO:0000256" key="2">
    <source>
        <dbReference type="ARBA" id="ARBA00003192"/>
    </source>
</evidence>
<dbReference type="Proteomes" id="UP001497482">
    <property type="component" value="Chromosome 22"/>
</dbReference>